<feature type="domain" description="Solute-binding protein family 5" evidence="3">
    <location>
        <begin position="108"/>
        <end position="473"/>
    </location>
</feature>
<dbReference type="InterPro" id="IPR039424">
    <property type="entry name" value="SBP_5"/>
</dbReference>
<dbReference type="PANTHER" id="PTHR30290">
    <property type="entry name" value="PERIPLASMIC BINDING COMPONENT OF ABC TRANSPORTER"/>
    <property type="match status" value="1"/>
</dbReference>
<keyword evidence="5" id="KW-1185">Reference proteome</keyword>
<dbReference type="PIRSF" id="PIRSF002741">
    <property type="entry name" value="MppA"/>
    <property type="match status" value="1"/>
</dbReference>
<dbReference type="GO" id="GO:0043190">
    <property type="term" value="C:ATP-binding cassette (ABC) transporter complex"/>
    <property type="evidence" value="ECO:0007669"/>
    <property type="project" value="InterPro"/>
</dbReference>
<keyword evidence="2" id="KW-0732">Signal</keyword>
<comment type="similarity">
    <text evidence="1">Belongs to the bacterial solute-binding protein 5 family.</text>
</comment>
<dbReference type="GO" id="GO:0015833">
    <property type="term" value="P:peptide transport"/>
    <property type="evidence" value="ECO:0007669"/>
    <property type="project" value="TreeGrafter"/>
</dbReference>
<gene>
    <name evidence="4" type="primary">dppA1</name>
    <name evidence="4" type="ordered locus">RALTA_B1389</name>
</gene>
<dbReference type="Gene3D" id="3.40.190.10">
    <property type="entry name" value="Periplasmic binding protein-like II"/>
    <property type="match status" value="1"/>
</dbReference>
<dbReference type="AlphaFoldDB" id="B3RAR1"/>
<dbReference type="InterPro" id="IPR000914">
    <property type="entry name" value="SBP_5_dom"/>
</dbReference>
<evidence type="ECO:0000313" key="4">
    <source>
        <dbReference type="EMBL" id="CAQ71986.1"/>
    </source>
</evidence>
<reference evidence="4 5" key="1">
    <citation type="journal article" date="2008" name="Genome Res.">
        <title>Genome sequence of the beta-rhizobium Cupriavidus taiwanensis and comparative genomics of rhizobia.</title>
        <authorList>
            <person name="Amadou C."/>
            <person name="Pascal G."/>
            <person name="Mangenot S."/>
            <person name="Glew M."/>
            <person name="Bontemps C."/>
            <person name="Capela D."/>
            <person name="Carrere S."/>
            <person name="Cruveiller S."/>
            <person name="Dossat C."/>
            <person name="Lajus A."/>
            <person name="Marchetti M."/>
            <person name="Poinsot V."/>
            <person name="Rouy Z."/>
            <person name="Servin B."/>
            <person name="Saad M."/>
            <person name="Schenowitz C."/>
            <person name="Barbe V."/>
            <person name="Batut J."/>
            <person name="Medigue C."/>
            <person name="Masson-Boivin C."/>
        </authorList>
    </citation>
    <scope>NUCLEOTIDE SEQUENCE [LARGE SCALE GENOMIC DNA]</scope>
    <source>
        <strain evidence="5">DSM 17343 / BCRC 17206 / CCUG 44338 / CIP 107171 / LMG 19424 / R1</strain>
    </source>
</reference>
<dbReference type="eggNOG" id="COG0747">
    <property type="taxonomic scope" value="Bacteria"/>
</dbReference>
<dbReference type="PANTHER" id="PTHR30290:SF38">
    <property type="entry name" value="D,D-DIPEPTIDE-BINDING PERIPLASMIC PROTEIN DDPA-RELATED"/>
    <property type="match status" value="1"/>
</dbReference>
<dbReference type="GO" id="GO:1904680">
    <property type="term" value="F:peptide transmembrane transporter activity"/>
    <property type="evidence" value="ECO:0007669"/>
    <property type="project" value="TreeGrafter"/>
</dbReference>
<evidence type="ECO:0000256" key="1">
    <source>
        <dbReference type="ARBA" id="ARBA00005695"/>
    </source>
</evidence>
<sequence>MQTSAILPPNTIMKNPFRPSRPSQLFRPFAFLAPVVLSLPLLGGLLAAPASAAAPAQAAEAPRAGGTLTTIIQPEPVILTSALNSAAPTGFFSANVFDGLIEYDNDFKLKPALAQRWDISKDSKTLTFHLRPNVKWHDGKPFTSADVKWTLENVWKKLHPRNQILFGKVTRVDTPDALTVVLQFSEPSLAVLSSLNSNGAQVLPKHLYEGTDILNNPYNNKPVGTGPFVFKEWSKGNYIVLERNPDYWDKGKPYLDKIVFKVIPDASARAAALEKGEVQYAPFNPVPLKDAQRLSQLPSLKLETRGYEWLSPWLFMDVNIDRPYFKDVRVGQALAHAIDLNTLNKVVWFGFGKPAVSPVVSTLGQFFNPSVPKYPYDPARAEALLDAAGLKRGADGNRLRIQIDYLPYGDDYKRSAEYIKQALKRVGVDVTVRTQDTPTYTKRVYGDRDFDLAVVWFAGFADPLVGVTRAYRSDTVGKNIPWSNGSGYRGDEANRLIDQAQGSPSQAERVELFRKFQSVVQTDLPSIPLLELRFFTVQSSNLRDTVSGVDQVYASLKRAWLAPAGTAVATATTPAAAAAQAAR</sequence>
<dbReference type="EMBL" id="CU633750">
    <property type="protein sequence ID" value="CAQ71986.1"/>
    <property type="molecule type" value="Genomic_DNA"/>
</dbReference>
<dbReference type="Gene3D" id="3.10.105.10">
    <property type="entry name" value="Dipeptide-binding Protein, Domain 3"/>
    <property type="match status" value="1"/>
</dbReference>
<evidence type="ECO:0000259" key="3">
    <source>
        <dbReference type="Pfam" id="PF00496"/>
    </source>
</evidence>
<dbReference type="SUPFAM" id="SSF53850">
    <property type="entry name" value="Periplasmic binding protein-like II"/>
    <property type="match status" value="1"/>
</dbReference>
<dbReference type="Pfam" id="PF00496">
    <property type="entry name" value="SBP_bac_5"/>
    <property type="match status" value="1"/>
</dbReference>
<name>B3RAR1_CUPTR</name>
<evidence type="ECO:0000256" key="2">
    <source>
        <dbReference type="ARBA" id="ARBA00022729"/>
    </source>
</evidence>
<evidence type="ECO:0000313" key="5">
    <source>
        <dbReference type="Proteomes" id="UP000001692"/>
    </source>
</evidence>
<dbReference type="KEGG" id="cti:RALTA_B1389"/>
<dbReference type="HOGENOM" id="CLU_017028_7_3_4"/>
<accession>B3RAR1</accession>
<proteinExistence type="inferred from homology"/>
<protein>
    <submittedName>
        <fullName evidence="4">Dipeptide ABC transporter, substrate binding protein</fullName>
    </submittedName>
</protein>
<dbReference type="Proteomes" id="UP000001692">
    <property type="component" value="Chromosome 2"/>
</dbReference>
<organism evidence="4 5">
    <name type="scientific">Cupriavidus taiwanensis (strain DSM 17343 / BCRC 17206 / CCUG 44338 / CIP 107171 / LMG 19424 / R1)</name>
    <name type="common">Ralstonia taiwanensis (strain LMG 19424)</name>
    <dbReference type="NCBI Taxonomy" id="977880"/>
    <lineage>
        <taxon>Bacteria</taxon>
        <taxon>Pseudomonadati</taxon>
        <taxon>Pseudomonadota</taxon>
        <taxon>Betaproteobacteria</taxon>
        <taxon>Burkholderiales</taxon>
        <taxon>Burkholderiaceae</taxon>
        <taxon>Cupriavidus</taxon>
    </lineage>
</organism>
<dbReference type="CDD" id="cd08517">
    <property type="entry name" value="PBP2_NikA_DppA_OppA_like_13"/>
    <property type="match status" value="1"/>
</dbReference>
<dbReference type="GO" id="GO:0030288">
    <property type="term" value="C:outer membrane-bounded periplasmic space"/>
    <property type="evidence" value="ECO:0007669"/>
    <property type="project" value="UniProtKB-ARBA"/>
</dbReference>
<dbReference type="InterPro" id="IPR030678">
    <property type="entry name" value="Peptide/Ni-bd"/>
</dbReference>